<sequence>MNARPDGAAGPVDARPDGAAGPGKGRRLAFTVLLCAAGAGLALWGITRTWTMAVSTSGGLLDRKHEFDGSESAPLVLGLALVALAGAGALLATRGVARRVLGGLLVLAGAGIAVAAVAGRAGLSGSTGSATVWAVLCAVGGLVVVAGGWEALRHGHEWPGMGARYERSPKTAPAVDEKGTVNSRAAWDALDRGDDPT</sequence>
<keyword evidence="2" id="KW-0472">Membrane</keyword>
<dbReference type="Proteomes" id="UP000603200">
    <property type="component" value="Unassembled WGS sequence"/>
</dbReference>
<evidence type="ECO:0000313" key="3">
    <source>
        <dbReference type="EMBL" id="GIE17332.1"/>
    </source>
</evidence>
<comment type="caution">
    <text evidence="3">The sequence shown here is derived from an EMBL/GenBank/DDBJ whole genome shotgun (WGS) entry which is preliminary data.</text>
</comment>
<feature type="transmembrane region" description="Helical" evidence="2">
    <location>
        <begin position="130"/>
        <end position="152"/>
    </location>
</feature>
<name>A0ABQ3ZGD8_9ACTN</name>
<evidence type="ECO:0000313" key="4">
    <source>
        <dbReference type="Proteomes" id="UP000603200"/>
    </source>
</evidence>
<dbReference type="EMBL" id="BOMN01000008">
    <property type="protein sequence ID" value="GIE17332.1"/>
    <property type="molecule type" value="Genomic_DNA"/>
</dbReference>
<keyword evidence="2" id="KW-1133">Transmembrane helix</keyword>
<proteinExistence type="predicted"/>
<gene>
    <name evidence="3" type="ORF">Ahu01nite_004340</name>
</gene>
<feature type="region of interest" description="Disordered" evidence="1">
    <location>
        <begin position="1"/>
        <end position="21"/>
    </location>
</feature>
<dbReference type="InterPro" id="IPR019051">
    <property type="entry name" value="Trp_biosyn_TM_oprn/chp"/>
</dbReference>
<accession>A0ABQ3ZGD8</accession>
<organism evidence="3 4">
    <name type="scientific">Winogradskya humida</name>
    <dbReference type="NCBI Taxonomy" id="113566"/>
    <lineage>
        <taxon>Bacteria</taxon>
        <taxon>Bacillati</taxon>
        <taxon>Actinomycetota</taxon>
        <taxon>Actinomycetes</taxon>
        <taxon>Micromonosporales</taxon>
        <taxon>Micromonosporaceae</taxon>
        <taxon>Winogradskya</taxon>
    </lineage>
</organism>
<keyword evidence="4" id="KW-1185">Reference proteome</keyword>
<feature type="transmembrane region" description="Helical" evidence="2">
    <location>
        <begin position="28"/>
        <end position="47"/>
    </location>
</feature>
<evidence type="ECO:0000256" key="2">
    <source>
        <dbReference type="SAM" id="Phobius"/>
    </source>
</evidence>
<feature type="transmembrane region" description="Helical" evidence="2">
    <location>
        <begin position="100"/>
        <end position="118"/>
    </location>
</feature>
<feature type="transmembrane region" description="Helical" evidence="2">
    <location>
        <begin position="73"/>
        <end position="93"/>
    </location>
</feature>
<reference evidence="3 4" key="1">
    <citation type="submission" date="2021-01" db="EMBL/GenBank/DDBJ databases">
        <title>Whole genome shotgun sequence of Actinoplanes humidus NBRC 14915.</title>
        <authorList>
            <person name="Komaki H."/>
            <person name="Tamura T."/>
        </authorList>
    </citation>
    <scope>NUCLEOTIDE SEQUENCE [LARGE SCALE GENOMIC DNA]</scope>
    <source>
        <strain evidence="3 4">NBRC 14915</strain>
    </source>
</reference>
<dbReference type="Pfam" id="PF09534">
    <property type="entry name" value="Trp_oprn_chp"/>
    <property type="match status" value="1"/>
</dbReference>
<evidence type="ECO:0000256" key="1">
    <source>
        <dbReference type="SAM" id="MobiDB-lite"/>
    </source>
</evidence>
<evidence type="ECO:0008006" key="5">
    <source>
        <dbReference type="Google" id="ProtNLM"/>
    </source>
</evidence>
<protein>
    <recommendedName>
        <fullName evidence="5">Membrane protein (TIGR02234 family)</fullName>
    </recommendedName>
</protein>
<keyword evidence="2" id="KW-0812">Transmembrane</keyword>